<sequence>MTKIKRTKAFIKASKLCGSGDLDPRKCSEIVTILDNTVKNDMKTKGYSKEIILTAKQARLLKAAG</sequence>
<organism evidence="1 2">
    <name type="scientific">Desulfosarcina widdelii</name>
    <dbReference type="NCBI Taxonomy" id="947919"/>
    <lineage>
        <taxon>Bacteria</taxon>
        <taxon>Pseudomonadati</taxon>
        <taxon>Thermodesulfobacteriota</taxon>
        <taxon>Desulfobacteria</taxon>
        <taxon>Desulfobacterales</taxon>
        <taxon>Desulfosarcinaceae</taxon>
        <taxon>Desulfosarcina</taxon>
    </lineage>
</organism>
<name>A0A5K7Z4I7_9BACT</name>
<evidence type="ECO:0000313" key="2">
    <source>
        <dbReference type="Proteomes" id="UP000427769"/>
    </source>
</evidence>
<evidence type="ECO:0000313" key="1">
    <source>
        <dbReference type="EMBL" id="BBO76912.1"/>
    </source>
</evidence>
<dbReference type="KEGG" id="dwd:DSCW_43290"/>
<accession>A0A5K7Z4I7</accession>
<reference evidence="1 2" key="1">
    <citation type="submission" date="2019-11" db="EMBL/GenBank/DDBJ databases">
        <title>Comparative genomics of hydrocarbon-degrading Desulfosarcina strains.</title>
        <authorList>
            <person name="Watanabe M."/>
            <person name="Kojima H."/>
            <person name="Fukui M."/>
        </authorList>
    </citation>
    <scope>NUCLEOTIDE SEQUENCE [LARGE SCALE GENOMIC DNA]</scope>
    <source>
        <strain evidence="1 2">PP31</strain>
    </source>
</reference>
<proteinExistence type="predicted"/>
<dbReference type="Proteomes" id="UP000427769">
    <property type="component" value="Chromosome"/>
</dbReference>
<gene>
    <name evidence="1" type="ORF">DSCW_43290</name>
</gene>
<dbReference type="AlphaFoldDB" id="A0A5K7Z4I7"/>
<protein>
    <submittedName>
        <fullName evidence="1">Uncharacterized protein</fullName>
    </submittedName>
</protein>
<dbReference type="RefSeq" id="WP_155305712.1">
    <property type="nucleotide sequence ID" value="NZ_AP021875.1"/>
</dbReference>
<keyword evidence="2" id="KW-1185">Reference proteome</keyword>
<dbReference type="EMBL" id="AP021875">
    <property type="protein sequence ID" value="BBO76912.1"/>
    <property type="molecule type" value="Genomic_DNA"/>
</dbReference>